<organism evidence="6 7">
    <name type="scientific">Natronobacillus azotifigens</name>
    <dbReference type="NCBI Taxonomy" id="472978"/>
    <lineage>
        <taxon>Bacteria</taxon>
        <taxon>Bacillati</taxon>
        <taxon>Bacillota</taxon>
        <taxon>Bacilli</taxon>
        <taxon>Bacillales</taxon>
        <taxon>Bacillaceae</taxon>
        <taxon>Natronobacillus</taxon>
    </lineage>
</organism>
<comment type="caution">
    <text evidence="6">The sequence shown here is derived from an EMBL/GenBank/DDBJ whole genome shotgun (WGS) entry which is preliminary data.</text>
</comment>
<evidence type="ECO:0000256" key="1">
    <source>
        <dbReference type="SAM" id="Coils"/>
    </source>
</evidence>
<dbReference type="AlphaFoldDB" id="A0A9J6RAP9"/>
<dbReference type="RefSeq" id="WP_268779505.1">
    <property type="nucleotide sequence ID" value="NZ_JAPRAT010000008.1"/>
</dbReference>
<keyword evidence="1" id="KW-0175">Coiled coil</keyword>
<evidence type="ECO:0000256" key="4">
    <source>
        <dbReference type="SAM" id="SignalP"/>
    </source>
</evidence>
<evidence type="ECO:0000256" key="2">
    <source>
        <dbReference type="SAM" id="MobiDB-lite"/>
    </source>
</evidence>
<protein>
    <submittedName>
        <fullName evidence="6">DUF4349 domain-containing protein</fullName>
    </submittedName>
</protein>
<evidence type="ECO:0000259" key="5">
    <source>
        <dbReference type="Pfam" id="PF14257"/>
    </source>
</evidence>
<feature type="signal peptide" evidence="4">
    <location>
        <begin position="1"/>
        <end position="19"/>
    </location>
</feature>
<keyword evidence="3" id="KW-0472">Membrane</keyword>
<dbReference type="PROSITE" id="PS51257">
    <property type="entry name" value="PROKAR_LIPOPROTEIN"/>
    <property type="match status" value="1"/>
</dbReference>
<feature type="transmembrane region" description="Helical" evidence="3">
    <location>
        <begin position="252"/>
        <end position="285"/>
    </location>
</feature>
<feature type="region of interest" description="Disordered" evidence="2">
    <location>
        <begin position="22"/>
        <end position="57"/>
    </location>
</feature>
<dbReference type="EMBL" id="JAPRAT010000008">
    <property type="protein sequence ID" value="MCZ0702736.1"/>
    <property type="molecule type" value="Genomic_DNA"/>
</dbReference>
<feature type="domain" description="DUF4349" evidence="5">
    <location>
        <begin position="69"/>
        <end position="281"/>
    </location>
</feature>
<keyword evidence="3" id="KW-0812">Transmembrane</keyword>
<evidence type="ECO:0000256" key="3">
    <source>
        <dbReference type="SAM" id="Phobius"/>
    </source>
</evidence>
<feature type="chain" id="PRO_5039927692" evidence="4">
    <location>
        <begin position="20"/>
        <end position="293"/>
    </location>
</feature>
<accession>A0A9J6RAP9</accession>
<evidence type="ECO:0000313" key="7">
    <source>
        <dbReference type="Proteomes" id="UP001084197"/>
    </source>
</evidence>
<gene>
    <name evidence="6" type="ORF">OWO01_05895</name>
</gene>
<feature type="coiled-coil region" evidence="1">
    <location>
        <begin position="186"/>
        <end position="213"/>
    </location>
</feature>
<dbReference type="Proteomes" id="UP001084197">
    <property type="component" value="Unassembled WGS sequence"/>
</dbReference>
<sequence length="293" mass="34210">MKKLFLFLLLSTSALTMIACSNSDDSSVPEATRDVRSTEEYDQEMDHVESGDYDQDDTMQIDNTINQEQKIINEGYFELQVKNYQEALQKIETQIAEQNGYVIHNETWQLDNDLREGRITARIPQQYFQSFPSLLESDDIKIIHHNTSGQDVTEQYVDLESRLNSKMVVEERLLNFMDEAETTEDLLNISRDLAKIQEEIEQITGRMNYLDNKTDLATITLSIYEDRVDRIGDQDLNTWERTKQQLLRSYNFIFVAGSNLIVFFIGNLPVLAVFLLIGLPVYFYWKRKKKGRE</sequence>
<name>A0A9J6RAP9_9BACI</name>
<keyword evidence="3" id="KW-1133">Transmembrane helix</keyword>
<proteinExistence type="predicted"/>
<keyword evidence="4" id="KW-0732">Signal</keyword>
<dbReference type="InterPro" id="IPR025645">
    <property type="entry name" value="DUF4349"/>
</dbReference>
<dbReference type="Pfam" id="PF14257">
    <property type="entry name" value="DUF4349"/>
    <property type="match status" value="1"/>
</dbReference>
<keyword evidence="7" id="KW-1185">Reference proteome</keyword>
<evidence type="ECO:0000313" key="6">
    <source>
        <dbReference type="EMBL" id="MCZ0702736.1"/>
    </source>
</evidence>
<feature type="compositionally biased region" description="Basic and acidic residues" evidence="2">
    <location>
        <begin position="31"/>
        <end position="50"/>
    </location>
</feature>
<reference evidence="6" key="1">
    <citation type="submission" date="2022-11" db="EMBL/GenBank/DDBJ databases">
        <title>WGS of Natronobacillus azotifigens 24KS-1, an anaerobic diazotrophic haloalkaliphile from soda-rich habitats.</title>
        <authorList>
            <person name="Sorokin D.Y."/>
            <person name="Merkel A.Y."/>
        </authorList>
    </citation>
    <scope>NUCLEOTIDE SEQUENCE</scope>
    <source>
        <strain evidence="6">24KS-1</strain>
    </source>
</reference>